<evidence type="ECO:0000256" key="1">
    <source>
        <dbReference type="ARBA" id="ARBA00001926"/>
    </source>
</evidence>
<evidence type="ECO:0000256" key="4">
    <source>
        <dbReference type="ARBA" id="ARBA00022660"/>
    </source>
</evidence>
<keyword evidence="4" id="KW-0679">Respiratory chain</keyword>
<evidence type="ECO:0000313" key="11">
    <source>
        <dbReference type="EMBL" id="SEL95422.1"/>
    </source>
</evidence>
<dbReference type="PANTHER" id="PTHR35008:SF4">
    <property type="entry name" value="BLL4482 PROTEIN"/>
    <property type="match status" value="1"/>
</dbReference>
<name>A0A1H7UED6_9RHOB</name>
<organism evidence="11 12">
    <name type="scientific">Roseovarius azorensis</name>
    <dbReference type="NCBI Taxonomy" id="1287727"/>
    <lineage>
        <taxon>Bacteria</taxon>
        <taxon>Pseudomonadati</taxon>
        <taxon>Pseudomonadota</taxon>
        <taxon>Alphaproteobacteria</taxon>
        <taxon>Rhodobacterales</taxon>
        <taxon>Roseobacteraceae</taxon>
        <taxon>Roseovarius</taxon>
    </lineage>
</organism>
<keyword evidence="12" id="KW-1185">Reference proteome</keyword>
<dbReference type="OrthoDB" id="9811281at2"/>
<dbReference type="EMBL" id="FOAG01000010">
    <property type="protein sequence ID" value="SEL95422.1"/>
    <property type="molecule type" value="Genomic_DNA"/>
</dbReference>
<dbReference type="GO" id="GO:0009055">
    <property type="term" value="F:electron transfer activity"/>
    <property type="evidence" value="ECO:0007669"/>
    <property type="project" value="InterPro"/>
</dbReference>
<dbReference type="STRING" id="1287727.SAMN05443999_11063"/>
<dbReference type="Proteomes" id="UP000199582">
    <property type="component" value="Unassembled WGS sequence"/>
</dbReference>
<evidence type="ECO:0000313" key="12">
    <source>
        <dbReference type="Proteomes" id="UP000199582"/>
    </source>
</evidence>
<gene>
    <name evidence="11" type="ORF">SAMN05443999_11063</name>
</gene>
<evidence type="ECO:0000256" key="5">
    <source>
        <dbReference type="ARBA" id="ARBA00022723"/>
    </source>
</evidence>
<evidence type="ECO:0000256" key="7">
    <source>
        <dbReference type="ARBA" id="ARBA00023004"/>
    </source>
</evidence>
<evidence type="ECO:0000256" key="9">
    <source>
        <dbReference type="SAM" id="SignalP"/>
    </source>
</evidence>
<sequence>MRQHVMLAVVCAGILCSYPASADQTGGLLPYRDAEAVARGAEIYAATCAACHGEQLQGAPNWKTRDAEGYLPAPPHDETGHTWHHPDALLLELVRRGTAAVVGQGYRSRMPGYAGELTEAEMRDVLAYIKSTWPKRVIEVHDRINAEAGG</sequence>
<feature type="domain" description="Cytochrome c" evidence="10">
    <location>
        <begin position="35"/>
        <end position="133"/>
    </location>
</feature>
<keyword evidence="3 8" id="KW-0349">Heme</keyword>
<accession>A0A1H7UED6</accession>
<keyword evidence="9" id="KW-0732">Signal</keyword>
<dbReference type="PRINTS" id="PR00605">
    <property type="entry name" value="CYTCHROMECIC"/>
</dbReference>
<comment type="cofactor">
    <cofactor evidence="1">
        <name>heme c</name>
        <dbReference type="ChEBI" id="CHEBI:61717"/>
    </cofactor>
</comment>
<evidence type="ECO:0000256" key="3">
    <source>
        <dbReference type="ARBA" id="ARBA00022617"/>
    </source>
</evidence>
<evidence type="ECO:0000259" key="10">
    <source>
        <dbReference type="PROSITE" id="PS51007"/>
    </source>
</evidence>
<evidence type="ECO:0000256" key="8">
    <source>
        <dbReference type="PROSITE-ProRule" id="PRU00433"/>
    </source>
</evidence>
<dbReference type="PANTHER" id="PTHR35008">
    <property type="entry name" value="BLL4482 PROTEIN-RELATED"/>
    <property type="match status" value="1"/>
</dbReference>
<evidence type="ECO:0000256" key="2">
    <source>
        <dbReference type="ARBA" id="ARBA00022448"/>
    </source>
</evidence>
<dbReference type="Pfam" id="PF00034">
    <property type="entry name" value="Cytochrom_C"/>
    <property type="match status" value="1"/>
</dbReference>
<dbReference type="InterPro" id="IPR051459">
    <property type="entry name" value="Cytochrome_c-type_DH"/>
</dbReference>
<dbReference type="AlphaFoldDB" id="A0A1H7UED6"/>
<reference evidence="11 12" key="1">
    <citation type="submission" date="2016-10" db="EMBL/GenBank/DDBJ databases">
        <authorList>
            <person name="de Groot N.N."/>
        </authorList>
    </citation>
    <scope>NUCLEOTIDE SEQUENCE [LARGE SCALE GENOMIC DNA]</scope>
    <source>
        <strain evidence="11 12">DSM 100674</strain>
    </source>
</reference>
<keyword evidence="5 8" id="KW-0479">Metal-binding</keyword>
<keyword evidence="2" id="KW-0813">Transport</keyword>
<dbReference type="RefSeq" id="WP_093038401.1">
    <property type="nucleotide sequence ID" value="NZ_FOAG01000010.1"/>
</dbReference>
<dbReference type="GO" id="GO:0020037">
    <property type="term" value="F:heme binding"/>
    <property type="evidence" value="ECO:0007669"/>
    <property type="project" value="InterPro"/>
</dbReference>
<keyword evidence="6" id="KW-0249">Electron transport</keyword>
<dbReference type="InterPro" id="IPR036909">
    <property type="entry name" value="Cyt_c-like_dom_sf"/>
</dbReference>
<feature type="signal peptide" evidence="9">
    <location>
        <begin position="1"/>
        <end position="22"/>
    </location>
</feature>
<proteinExistence type="predicted"/>
<dbReference type="SUPFAM" id="SSF46626">
    <property type="entry name" value="Cytochrome c"/>
    <property type="match status" value="1"/>
</dbReference>
<protein>
    <submittedName>
        <fullName evidence="11">Cytochrome c</fullName>
    </submittedName>
</protein>
<dbReference type="InterPro" id="IPR009056">
    <property type="entry name" value="Cyt_c-like_dom"/>
</dbReference>
<dbReference type="Gene3D" id="1.10.760.10">
    <property type="entry name" value="Cytochrome c-like domain"/>
    <property type="match status" value="1"/>
</dbReference>
<dbReference type="PROSITE" id="PS51007">
    <property type="entry name" value="CYTC"/>
    <property type="match status" value="1"/>
</dbReference>
<dbReference type="GO" id="GO:0005506">
    <property type="term" value="F:iron ion binding"/>
    <property type="evidence" value="ECO:0007669"/>
    <property type="project" value="InterPro"/>
</dbReference>
<evidence type="ECO:0000256" key="6">
    <source>
        <dbReference type="ARBA" id="ARBA00022982"/>
    </source>
</evidence>
<feature type="chain" id="PRO_5009299826" evidence="9">
    <location>
        <begin position="23"/>
        <end position="150"/>
    </location>
</feature>
<dbReference type="InterPro" id="IPR008168">
    <property type="entry name" value="Cyt_C_IC"/>
</dbReference>
<keyword evidence="7 8" id="KW-0408">Iron</keyword>